<comment type="caution">
    <text evidence="1">The sequence shown here is derived from an EMBL/GenBank/DDBJ whole genome shotgun (WGS) entry which is preliminary data.</text>
</comment>
<dbReference type="OrthoDB" id="3822696at2"/>
<protein>
    <submittedName>
        <fullName evidence="1">Uncharacterized protein</fullName>
    </submittedName>
</protein>
<proteinExistence type="predicted"/>
<name>A0A1Q8C1P2_9PSEU</name>
<organism evidence="1 2">
    <name type="scientific">Actinophytocola xanthii</name>
    <dbReference type="NCBI Taxonomy" id="1912961"/>
    <lineage>
        <taxon>Bacteria</taxon>
        <taxon>Bacillati</taxon>
        <taxon>Actinomycetota</taxon>
        <taxon>Actinomycetes</taxon>
        <taxon>Pseudonocardiales</taxon>
        <taxon>Pseudonocardiaceae</taxon>
    </lineage>
</organism>
<dbReference type="AlphaFoldDB" id="A0A1Q8C1P2"/>
<evidence type="ECO:0000313" key="2">
    <source>
        <dbReference type="Proteomes" id="UP000185596"/>
    </source>
</evidence>
<dbReference type="STRING" id="1912961.BU204_34545"/>
<accession>A0A1Q8C1P2</accession>
<keyword evidence="2" id="KW-1185">Reference proteome</keyword>
<reference evidence="1 2" key="1">
    <citation type="submission" date="2016-12" db="EMBL/GenBank/DDBJ databases">
        <title>The draft genome sequence of Actinophytocola sp. 11-183.</title>
        <authorList>
            <person name="Wang W."/>
            <person name="Yuan L."/>
        </authorList>
    </citation>
    <scope>NUCLEOTIDE SEQUENCE [LARGE SCALE GENOMIC DNA]</scope>
    <source>
        <strain evidence="1 2">11-183</strain>
    </source>
</reference>
<dbReference type="EMBL" id="MSIE01000097">
    <property type="protein sequence ID" value="OLF08249.1"/>
    <property type="molecule type" value="Genomic_DNA"/>
</dbReference>
<dbReference type="Proteomes" id="UP000185596">
    <property type="component" value="Unassembled WGS sequence"/>
</dbReference>
<sequence>MPQEKLGVRQRAVMFVLMAEAHELDNRELDERFGLRLDGAERVRLNQLGLVESTRGGGNRPFVHELTDRGWRWCADELRSARPVPRDSLGKAFHAVLAALGRYLERSQLALADVFHAHDGLTDHIRATYRALTEAPGDYVSLTDLRRRLDGTPRAEVDDAFRRLNRAPDVVLAPQEDQALLTERDRAAALRVGTQDVHLLAIEP</sequence>
<gene>
    <name evidence="1" type="ORF">BU204_34545</name>
</gene>
<evidence type="ECO:0000313" key="1">
    <source>
        <dbReference type="EMBL" id="OLF08249.1"/>
    </source>
</evidence>